<evidence type="ECO:0000313" key="2">
    <source>
        <dbReference type="Proteomes" id="UP000323994"/>
    </source>
</evidence>
<reference evidence="1 2" key="1">
    <citation type="submission" date="2019-05" db="EMBL/GenBank/DDBJ databases">
        <authorList>
            <person name="Qu J.-H."/>
        </authorList>
    </citation>
    <scope>NUCLEOTIDE SEQUENCE [LARGE SCALE GENOMIC DNA]</scope>
    <source>
        <strain evidence="1 2">NS28</strain>
    </source>
</reference>
<dbReference type="OrthoDB" id="9957340at2"/>
<comment type="caution">
    <text evidence="1">The sequence shown here is derived from an EMBL/GenBank/DDBJ whole genome shotgun (WGS) entry which is preliminary data.</text>
</comment>
<organism evidence="1 2">
    <name type="scientific">Dyadobacter flavalbus</name>
    <dbReference type="NCBI Taxonomy" id="2579942"/>
    <lineage>
        <taxon>Bacteria</taxon>
        <taxon>Pseudomonadati</taxon>
        <taxon>Bacteroidota</taxon>
        <taxon>Cytophagia</taxon>
        <taxon>Cytophagales</taxon>
        <taxon>Spirosomataceae</taxon>
        <taxon>Dyadobacter</taxon>
    </lineage>
</organism>
<sequence>MANTTIEKAKEKKNNPSQFEVGKAYYLSPITKPTFFEVGKISFYVHEEEPVIKRAKRGSKNPNKAYVAGNPFVMPDTFLRRAEEMSELLEKIPVPEEFLR</sequence>
<gene>
    <name evidence="1" type="ORF">FEM33_11350</name>
</gene>
<name>A0A5M8R0B5_9BACT</name>
<dbReference type="AlphaFoldDB" id="A0A5M8R0B5"/>
<accession>A0A5M8R0B5</accession>
<keyword evidence="2" id="KW-1185">Reference proteome</keyword>
<dbReference type="RefSeq" id="WP_139012143.1">
    <property type="nucleotide sequence ID" value="NZ_VBSN01000034.1"/>
</dbReference>
<protein>
    <submittedName>
        <fullName evidence="1">Uncharacterized protein</fullName>
    </submittedName>
</protein>
<dbReference type="EMBL" id="VBSN01000034">
    <property type="protein sequence ID" value="KAA6439692.1"/>
    <property type="molecule type" value="Genomic_DNA"/>
</dbReference>
<evidence type="ECO:0000313" key="1">
    <source>
        <dbReference type="EMBL" id="KAA6439692.1"/>
    </source>
</evidence>
<dbReference type="Proteomes" id="UP000323994">
    <property type="component" value="Unassembled WGS sequence"/>
</dbReference>
<proteinExistence type="predicted"/>